<dbReference type="InterPro" id="IPR000182">
    <property type="entry name" value="GNAT_dom"/>
</dbReference>
<keyword evidence="2" id="KW-0012">Acyltransferase</keyword>
<keyword evidence="1" id="KW-0808">Transferase</keyword>
<sequence>MQIEKVTIADAEELLEIYAPYVKDTAISFEYKIPSLEEFKERIHHVSSKFPYIKAVEDGRILGYAYAGEFKGREAYNWSVETTIYLRKDARGKGIGRVLYTALEESLKSMGILNMNACIAFPSQEDPHLGKDSYYFHKKIGFELVGTFHNSGYKFHTWYDMIWMEKMIGAHKSDQENVRYGEWEI</sequence>
<dbReference type="EMBL" id="JACOPH010000001">
    <property type="protein sequence ID" value="MBC5712706.1"/>
    <property type="molecule type" value="Genomic_DNA"/>
</dbReference>
<organism evidence="4 5">
    <name type="scientific">Roseburia zhanii</name>
    <dbReference type="NCBI Taxonomy" id="2763064"/>
    <lineage>
        <taxon>Bacteria</taxon>
        <taxon>Bacillati</taxon>
        <taxon>Bacillota</taxon>
        <taxon>Clostridia</taxon>
        <taxon>Lachnospirales</taxon>
        <taxon>Lachnospiraceae</taxon>
        <taxon>Roseburia</taxon>
    </lineage>
</organism>
<dbReference type="GO" id="GO:0016747">
    <property type="term" value="F:acyltransferase activity, transferring groups other than amino-acyl groups"/>
    <property type="evidence" value="ECO:0007669"/>
    <property type="project" value="InterPro"/>
</dbReference>
<dbReference type="SUPFAM" id="SSF55729">
    <property type="entry name" value="Acyl-CoA N-acyltransferases (Nat)"/>
    <property type="match status" value="1"/>
</dbReference>
<reference evidence="4" key="1">
    <citation type="submission" date="2020-08" db="EMBL/GenBank/DDBJ databases">
        <title>Genome public.</title>
        <authorList>
            <person name="Liu C."/>
            <person name="Sun Q."/>
        </authorList>
    </citation>
    <scope>NUCLEOTIDE SEQUENCE</scope>
    <source>
        <strain evidence="4">BX1005</strain>
    </source>
</reference>
<dbReference type="Proteomes" id="UP000606720">
    <property type="component" value="Unassembled WGS sequence"/>
</dbReference>
<dbReference type="RefSeq" id="WP_186865783.1">
    <property type="nucleotide sequence ID" value="NZ_JACOPH010000001.1"/>
</dbReference>
<evidence type="ECO:0000256" key="1">
    <source>
        <dbReference type="ARBA" id="ARBA00022679"/>
    </source>
</evidence>
<dbReference type="InterPro" id="IPR016181">
    <property type="entry name" value="Acyl_CoA_acyltransferase"/>
</dbReference>
<dbReference type="Pfam" id="PF13420">
    <property type="entry name" value="Acetyltransf_4"/>
    <property type="match status" value="1"/>
</dbReference>
<evidence type="ECO:0000259" key="3">
    <source>
        <dbReference type="PROSITE" id="PS51186"/>
    </source>
</evidence>
<keyword evidence="5" id="KW-1185">Reference proteome</keyword>
<name>A0A923LM45_9FIRM</name>
<accession>A0A923LM45</accession>
<feature type="domain" description="N-acetyltransferase" evidence="3">
    <location>
        <begin position="1"/>
        <end position="169"/>
    </location>
</feature>
<dbReference type="PROSITE" id="PS51186">
    <property type="entry name" value="GNAT"/>
    <property type="match status" value="1"/>
</dbReference>
<gene>
    <name evidence="4" type="ORF">H8S17_00525</name>
</gene>
<dbReference type="Gene3D" id="3.40.630.30">
    <property type="match status" value="1"/>
</dbReference>
<dbReference type="CDD" id="cd04301">
    <property type="entry name" value="NAT_SF"/>
    <property type="match status" value="1"/>
</dbReference>
<dbReference type="AlphaFoldDB" id="A0A923LM45"/>
<proteinExistence type="predicted"/>
<dbReference type="PANTHER" id="PTHR43072">
    <property type="entry name" value="N-ACETYLTRANSFERASE"/>
    <property type="match status" value="1"/>
</dbReference>
<evidence type="ECO:0000256" key="2">
    <source>
        <dbReference type="ARBA" id="ARBA00023315"/>
    </source>
</evidence>
<dbReference type="PANTHER" id="PTHR43072:SF23">
    <property type="entry name" value="UPF0039 PROTEIN C11D3.02C"/>
    <property type="match status" value="1"/>
</dbReference>
<evidence type="ECO:0000313" key="4">
    <source>
        <dbReference type="EMBL" id="MBC5712706.1"/>
    </source>
</evidence>
<evidence type="ECO:0000313" key="5">
    <source>
        <dbReference type="Proteomes" id="UP000606720"/>
    </source>
</evidence>
<comment type="caution">
    <text evidence="4">The sequence shown here is derived from an EMBL/GenBank/DDBJ whole genome shotgun (WGS) entry which is preliminary data.</text>
</comment>
<protein>
    <submittedName>
        <fullName evidence="4">N-acetyltransferase</fullName>
    </submittedName>
</protein>